<sequence length="120" mass="13589">MHCCGGNMRQQDEGTYLSYVIYVEKCTALVIDLCVLRSALPMVIDLSVPHFGVVFIVSSVFQTFPECIASTLLLWDLEGVYKVLNKSPYKFRDDFAHPKDALLPTDCYIVSQANMILFQE</sequence>
<evidence type="ECO:0000313" key="1">
    <source>
        <dbReference type="EMBL" id="KAK7830409.1"/>
    </source>
</evidence>
<reference evidence="1 2" key="1">
    <citation type="journal article" date="2018" name="Sci. Data">
        <title>The draft genome sequence of cork oak.</title>
        <authorList>
            <person name="Ramos A.M."/>
            <person name="Usie A."/>
            <person name="Barbosa P."/>
            <person name="Barros P.M."/>
            <person name="Capote T."/>
            <person name="Chaves I."/>
            <person name="Simoes F."/>
            <person name="Abreu I."/>
            <person name="Carrasquinho I."/>
            <person name="Faro C."/>
            <person name="Guimaraes J.B."/>
            <person name="Mendonca D."/>
            <person name="Nobrega F."/>
            <person name="Rodrigues L."/>
            <person name="Saibo N.J.M."/>
            <person name="Varela M.C."/>
            <person name="Egas C."/>
            <person name="Matos J."/>
            <person name="Miguel C.M."/>
            <person name="Oliveira M.M."/>
            <person name="Ricardo C.P."/>
            <person name="Goncalves S."/>
        </authorList>
    </citation>
    <scope>NUCLEOTIDE SEQUENCE [LARGE SCALE GENOMIC DNA]</scope>
    <source>
        <strain evidence="2">cv. HL8</strain>
    </source>
</reference>
<protein>
    <submittedName>
        <fullName evidence="1">Uncharacterized protein</fullName>
    </submittedName>
</protein>
<dbReference type="EMBL" id="PKMF04000463">
    <property type="protein sequence ID" value="KAK7830409.1"/>
    <property type="molecule type" value="Genomic_DNA"/>
</dbReference>
<gene>
    <name evidence="1" type="ORF">CFP56_028213</name>
</gene>
<dbReference type="Proteomes" id="UP000237347">
    <property type="component" value="Unassembled WGS sequence"/>
</dbReference>
<proteinExistence type="predicted"/>
<accession>A0AAW0JUK0</accession>
<comment type="caution">
    <text evidence="1">The sequence shown here is derived from an EMBL/GenBank/DDBJ whole genome shotgun (WGS) entry which is preliminary data.</text>
</comment>
<organism evidence="1 2">
    <name type="scientific">Quercus suber</name>
    <name type="common">Cork oak</name>
    <dbReference type="NCBI Taxonomy" id="58331"/>
    <lineage>
        <taxon>Eukaryota</taxon>
        <taxon>Viridiplantae</taxon>
        <taxon>Streptophyta</taxon>
        <taxon>Embryophyta</taxon>
        <taxon>Tracheophyta</taxon>
        <taxon>Spermatophyta</taxon>
        <taxon>Magnoliopsida</taxon>
        <taxon>eudicotyledons</taxon>
        <taxon>Gunneridae</taxon>
        <taxon>Pentapetalae</taxon>
        <taxon>rosids</taxon>
        <taxon>fabids</taxon>
        <taxon>Fagales</taxon>
        <taxon>Fagaceae</taxon>
        <taxon>Quercus</taxon>
    </lineage>
</organism>
<dbReference type="AlphaFoldDB" id="A0AAW0JUK0"/>
<evidence type="ECO:0000313" key="2">
    <source>
        <dbReference type="Proteomes" id="UP000237347"/>
    </source>
</evidence>
<keyword evidence="2" id="KW-1185">Reference proteome</keyword>
<name>A0AAW0JUK0_QUESU</name>